<dbReference type="EMBL" id="UZAU01000521">
    <property type="status" value="NOT_ANNOTATED_CDS"/>
    <property type="molecule type" value="Genomic_DNA"/>
</dbReference>
<dbReference type="Gramene" id="evm.model.05.1291">
    <property type="protein sequence ID" value="cds.evm.model.05.1291"/>
    <property type="gene ID" value="evm.TU.05.1291"/>
</dbReference>
<evidence type="ECO:0000256" key="1">
    <source>
        <dbReference type="SAM" id="MobiDB-lite"/>
    </source>
</evidence>
<reference evidence="2" key="1">
    <citation type="submission" date="2018-11" db="EMBL/GenBank/DDBJ databases">
        <authorList>
            <person name="Grassa J C."/>
        </authorList>
    </citation>
    <scope>NUCLEOTIDE SEQUENCE [LARGE SCALE GENOMIC DNA]</scope>
</reference>
<evidence type="ECO:0000313" key="2">
    <source>
        <dbReference type="EnsemblPlants" id="cds.evm.model.05.1291"/>
    </source>
</evidence>
<accession>A0A803PKR7</accession>
<evidence type="ECO:0000313" key="3">
    <source>
        <dbReference type="Proteomes" id="UP000596661"/>
    </source>
</evidence>
<dbReference type="Proteomes" id="UP000596661">
    <property type="component" value="Chromosome 5"/>
</dbReference>
<name>A0A803PKR7_CANSA</name>
<protein>
    <submittedName>
        <fullName evidence="2">Uncharacterized protein</fullName>
    </submittedName>
</protein>
<organism evidence="2 3">
    <name type="scientific">Cannabis sativa</name>
    <name type="common">Hemp</name>
    <name type="synonym">Marijuana</name>
    <dbReference type="NCBI Taxonomy" id="3483"/>
    <lineage>
        <taxon>Eukaryota</taxon>
        <taxon>Viridiplantae</taxon>
        <taxon>Streptophyta</taxon>
        <taxon>Embryophyta</taxon>
        <taxon>Tracheophyta</taxon>
        <taxon>Spermatophyta</taxon>
        <taxon>Magnoliopsida</taxon>
        <taxon>eudicotyledons</taxon>
        <taxon>Gunneridae</taxon>
        <taxon>Pentapetalae</taxon>
        <taxon>rosids</taxon>
        <taxon>fabids</taxon>
        <taxon>Rosales</taxon>
        <taxon>Cannabaceae</taxon>
        <taxon>Cannabis</taxon>
    </lineage>
</organism>
<proteinExistence type="predicted"/>
<feature type="region of interest" description="Disordered" evidence="1">
    <location>
        <begin position="1"/>
        <end position="83"/>
    </location>
</feature>
<reference evidence="2" key="2">
    <citation type="submission" date="2021-03" db="UniProtKB">
        <authorList>
            <consortium name="EnsemblPlants"/>
        </authorList>
    </citation>
    <scope>IDENTIFICATION</scope>
</reference>
<keyword evidence="3" id="KW-1185">Reference proteome</keyword>
<dbReference type="AlphaFoldDB" id="A0A803PKR7"/>
<dbReference type="EnsemblPlants" id="evm.model.05.1291">
    <property type="protein sequence ID" value="cds.evm.model.05.1291"/>
    <property type="gene ID" value="evm.TU.05.1291"/>
</dbReference>
<feature type="compositionally biased region" description="Basic residues" evidence="1">
    <location>
        <begin position="31"/>
        <end position="52"/>
    </location>
</feature>
<sequence>MDFVIGDDSSENMKQREVDPGDNPIQPSLCKARHRLLHRPLRPRERSRRRLLNRPLKSSSPPPPPATKRDLLPLPPATKREKL</sequence>